<keyword evidence="3" id="KW-1185">Reference proteome</keyword>
<dbReference type="RefSeq" id="WP_089668384.1">
    <property type="nucleotide sequence ID" value="NZ_FOJA01000001.1"/>
</dbReference>
<evidence type="ECO:0008006" key="4">
    <source>
        <dbReference type="Google" id="ProtNLM"/>
    </source>
</evidence>
<protein>
    <recommendedName>
        <fullName evidence="4">CARDB protein</fullName>
    </recommendedName>
</protein>
<accession>A0A1I0NTD6</accession>
<reference evidence="2 3" key="1">
    <citation type="submission" date="2016-10" db="EMBL/GenBank/DDBJ databases">
        <authorList>
            <person name="de Groot N.N."/>
        </authorList>
    </citation>
    <scope>NUCLEOTIDE SEQUENCE [LARGE SCALE GENOMIC DNA]</scope>
    <source>
        <strain evidence="2 3">CGMCC 1.5337</strain>
    </source>
</reference>
<dbReference type="PROSITE" id="PS51257">
    <property type="entry name" value="PROKAR_LIPOPROTEIN"/>
    <property type="match status" value="1"/>
</dbReference>
<evidence type="ECO:0000313" key="3">
    <source>
        <dbReference type="Proteomes" id="UP000198518"/>
    </source>
</evidence>
<organism evidence="2 3">
    <name type="scientific">Halobacterium jilantaiense</name>
    <dbReference type="NCBI Taxonomy" id="355548"/>
    <lineage>
        <taxon>Archaea</taxon>
        <taxon>Methanobacteriati</taxon>
        <taxon>Methanobacteriota</taxon>
        <taxon>Stenosarchaea group</taxon>
        <taxon>Halobacteria</taxon>
        <taxon>Halobacteriales</taxon>
        <taxon>Halobacteriaceae</taxon>
        <taxon>Halobacterium</taxon>
    </lineage>
</organism>
<evidence type="ECO:0000256" key="1">
    <source>
        <dbReference type="SAM" id="MobiDB-lite"/>
    </source>
</evidence>
<proteinExistence type="predicted"/>
<dbReference type="EMBL" id="FOJA01000001">
    <property type="protein sequence ID" value="SEW04881.1"/>
    <property type="molecule type" value="Genomic_DNA"/>
</dbReference>
<dbReference type="InterPro" id="IPR013783">
    <property type="entry name" value="Ig-like_fold"/>
</dbReference>
<sequence length="274" mass="28317">MDRRDFLAGTAASLPLALAGCLGSSGDGGGDGDATQTPESTTDDGPLSSGDEVSLSGDRALTVADFDASAFVVSKDGSDRTVHSAKTTRYVHVALKPDGIDDREAFAADNVTLHVNDESFTDPVFPLGGGPSQYVAAYPVPTDVTPYTASVEVDTGDTTATWELDARAIEDITQSVDYAVSDVSLPEAVEPGATFTADLTVSNAGDAMEFVVQYEVGGSTGRESYDVPAGEETTLELELTAPSTTGDSDDLTVALDWGGRSVSETVAYETTTSS</sequence>
<dbReference type="Gene3D" id="2.60.40.10">
    <property type="entry name" value="Immunoglobulins"/>
    <property type="match status" value="1"/>
</dbReference>
<evidence type="ECO:0000313" key="2">
    <source>
        <dbReference type="EMBL" id="SEW04881.1"/>
    </source>
</evidence>
<dbReference type="AlphaFoldDB" id="A0A1I0NTD6"/>
<feature type="region of interest" description="Disordered" evidence="1">
    <location>
        <begin position="24"/>
        <end position="54"/>
    </location>
</feature>
<dbReference type="OrthoDB" id="253389at2157"/>
<gene>
    <name evidence="2" type="ORF">SAMN04487945_1132</name>
</gene>
<dbReference type="Proteomes" id="UP000198518">
    <property type="component" value="Unassembled WGS sequence"/>
</dbReference>
<name>A0A1I0NTD6_9EURY</name>